<organism evidence="6 7">
    <name type="scientific">Rugosimonospora acidiphila</name>
    <dbReference type="NCBI Taxonomy" id="556531"/>
    <lineage>
        <taxon>Bacteria</taxon>
        <taxon>Bacillati</taxon>
        <taxon>Actinomycetota</taxon>
        <taxon>Actinomycetes</taxon>
        <taxon>Micromonosporales</taxon>
        <taxon>Micromonosporaceae</taxon>
        <taxon>Rugosimonospora</taxon>
    </lineage>
</organism>
<dbReference type="EMBL" id="BAABJQ010000024">
    <property type="protein sequence ID" value="GAA5195492.1"/>
    <property type="molecule type" value="Genomic_DNA"/>
</dbReference>
<dbReference type="InterPro" id="IPR050109">
    <property type="entry name" value="HTH-type_TetR-like_transc_reg"/>
</dbReference>
<reference evidence="7" key="1">
    <citation type="journal article" date="2019" name="Int. J. Syst. Evol. Microbiol.">
        <title>The Global Catalogue of Microorganisms (GCM) 10K type strain sequencing project: providing services to taxonomists for standard genome sequencing and annotation.</title>
        <authorList>
            <consortium name="The Broad Institute Genomics Platform"/>
            <consortium name="The Broad Institute Genome Sequencing Center for Infectious Disease"/>
            <person name="Wu L."/>
            <person name="Ma J."/>
        </authorList>
    </citation>
    <scope>NUCLEOTIDE SEQUENCE [LARGE SCALE GENOMIC DNA]</scope>
    <source>
        <strain evidence="7">JCM 18304</strain>
    </source>
</reference>
<keyword evidence="7" id="KW-1185">Reference proteome</keyword>
<dbReference type="InterPro" id="IPR011075">
    <property type="entry name" value="TetR_C"/>
</dbReference>
<dbReference type="InterPro" id="IPR009057">
    <property type="entry name" value="Homeodomain-like_sf"/>
</dbReference>
<dbReference type="SUPFAM" id="SSF48498">
    <property type="entry name" value="Tetracyclin repressor-like, C-terminal domain"/>
    <property type="match status" value="1"/>
</dbReference>
<keyword evidence="1" id="KW-0805">Transcription regulation</keyword>
<evidence type="ECO:0000313" key="7">
    <source>
        <dbReference type="Proteomes" id="UP001501570"/>
    </source>
</evidence>
<gene>
    <name evidence="6" type="ORF">GCM10023322_62300</name>
</gene>
<proteinExistence type="predicted"/>
<sequence>MTENTVPGRRGRPRSARSRQAVLDAAADILMEGGMTSFTMEAVATRARVSKATLYKWWPSRSAVAIDGFFARVQETVAIAESLPTEQALLFQVNAVRELFAEDACGPLMRSLVGQAQSDPDIRDALRDRWLAPRREVTERILREAIAAGRVRPDIDLPLTIDQLFAPLYYRMIFGHEPLTEDFCQRLVAQVMAAVEVPAEG</sequence>
<feature type="DNA-binding region" description="H-T-H motif" evidence="4">
    <location>
        <begin position="39"/>
        <end position="58"/>
    </location>
</feature>
<evidence type="ECO:0000256" key="4">
    <source>
        <dbReference type="PROSITE-ProRule" id="PRU00335"/>
    </source>
</evidence>
<keyword evidence="2 4" id="KW-0238">DNA-binding</keyword>
<keyword evidence="3" id="KW-0804">Transcription</keyword>
<dbReference type="Gene3D" id="1.10.10.60">
    <property type="entry name" value="Homeodomain-like"/>
    <property type="match status" value="1"/>
</dbReference>
<dbReference type="Pfam" id="PF16859">
    <property type="entry name" value="TetR_C_11"/>
    <property type="match status" value="1"/>
</dbReference>
<dbReference type="Proteomes" id="UP001501570">
    <property type="component" value="Unassembled WGS sequence"/>
</dbReference>
<protein>
    <submittedName>
        <fullName evidence="6">TetR/AcrR family transcriptional regulator</fullName>
    </submittedName>
</protein>
<feature type="domain" description="HTH tetR-type" evidence="5">
    <location>
        <begin position="16"/>
        <end position="76"/>
    </location>
</feature>
<dbReference type="PANTHER" id="PTHR30055">
    <property type="entry name" value="HTH-TYPE TRANSCRIPTIONAL REGULATOR RUTR"/>
    <property type="match status" value="1"/>
</dbReference>
<evidence type="ECO:0000259" key="5">
    <source>
        <dbReference type="PROSITE" id="PS50977"/>
    </source>
</evidence>
<dbReference type="RefSeq" id="WP_345635656.1">
    <property type="nucleotide sequence ID" value="NZ_BAABJQ010000024.1"/>
</dbReference>
<evidence type="ECO:0000313" key="6">
    <source>
        <dbReference type="EMBL" id="GAA5195492.1"/>
    </source>
</evidence>
<evidence type="ECO:0000256" key="3">
    <source>
        <dbReference type="ARBA" id="ARBA00023163"/>
    </source>
</evidence>
<dbReference type="InterPro" id="IPR001647">
    <property type="entry name" value="HTH_TetR"/>
</dbReference>
<dbReference type="Pfam" id="PF00440">
    <property type="entry name" value="TetR_N"/>
    <property type="match status" value="1"/>
</dbReference>
<name>A0ABP9SFN5_9ACTN</name>
<evidence type="ECO:0000256" key="1">
    <source>
        <dbReference type="ARBA" id="ARBA00023015"/>
    </source>
</evidence>
<dbReference type="SUPFAM" id="SSF46689">
    <property type="entry name" value="Homeodomain-like"/>
    <property type="match status" value="1"/>
</dbReference>
<accession>A0ABP9SFN5</accession>
<dbReference type="PROSITE" id="PS50977">
    <property type="entry name" value="HTH_TETR_2"/>
    <property type="match status" value="1"/>
</dbReference>
<evidence type="ECO:0000256" key="2">
    <source>
        <dbReference type="ARBA" id="ARBA00023125"/>
    </source>
</evidence>
<dbReference type="PRINTS" id="PR00455">
    <property type="entry name" value="HTHTETR"/>
</dbReference>
<comment type="caution">
    <text evidence="6">The sequence shown here is derived from an EMBL/GenBank/DDBJ whole genome shotgun (WGS) entry which is preliminary data.</text>
</comment>
<dbReference type="Gene3D" id="1.10.357.10">
    <property type="entry name" value="Tetracycline Repressor, domain 2"/>
    <property type="match status" value="1"/>
</dbReference>
<dbReference type="InterPro" id="IPR036271">
    <property type="entry name" value="Tet_transcr_reg_TetR-rel_C_sf"/>
</dbReference>
<dbReference type="PANTHER" id="PTHR30055:SF148">
    <property type="entry name" value="TETR-FAMILY TRANSCRIPTIONAL REGULATOR"/>
    <property type="match status" value="1"/>
</dbReference>